<dbReference type="KEGG" id="hdo:MUK72_03950"/>
<dbReference type="InterPro" id="IPR025187">
    <property type="entry name" value="DUF4112"/>
</dbReference>
<organism evidence="1 4">
    <name type="scientific">Halococcus dombrowskii</name>
    <dbReference type="NCBI Taxonomy" id="179637"/>
    <lineage>
        <taxon>Archaea</taxon>
        <taxon>Methanobacteriati</taxon>
        <taxon>Methanobacteriota</taxon>
        <taxon>Stenosarchaea group</taxon>
        <taxon>Halobacteria</taxon>
        <taxon>Halobacteriales</taxon>
        <taxon>Halococcaceae</taxon>
        <taxon>Halococcus</taxon>
    </lineage>
</organism>
<evidence type="ECO:0000313" key="1">
    <source>
        <dbReference type="EMBL" id="GAA0478281.1"/>
    </source>
</evidence>
<name>A0AAV3SM44_HALDO</name>
<gene>
    <name evidence="1" type="ORF">GCM10008985_38190</name>
    <name evidence="2" type="ORF">MUK72_03950</name>
</gene>
<dbReference type="PANTHER" id="PTHR35519">
    <property type="entry name" value="MEMBRANE PROTEINS"/>
    <property type="match status" value="1"/>
</dbReference>
<reference evidence="1" key="1">
    <citation type="journal article" date="2014" name="Int. J. Syst. Evol. Microbiol.">
        <title>Complete genome sequence of Corynebacterium casei LMG S-19264T (=DSM 44701T), isolated from a smear-ripened cheese.</title>
        <authorList>
            <consortium name="US DOE Joint Genome Institute (JGI-PGF)"/>
            <person name="Walter F."/>
            <person name="Albersmeier A."/>
            <person name="Kalinowski J."/>
            <person name="Ruckert C."/>
        </authorList>
    </citation>
    <scope>NUCLEOTIDE SEQUENCE</scope>
    <source>
        <strain evidence="1">JCM 12289</strain>
    </source>
</reference>
<reference evidence="1" key="3">
    <citation type="submission" date="2023-12" db="EMBL/GenBank/DDBJ databases">
        <authorList>
            <person name="Sun Q."/>
            <person name="Inoue M."/>
        </authorList>
    </citation>
    <scope>NUCLEOTIDE SEQUENCE</scope>
    <source>
        <strain evidence="1">JCM 12289</strain>
    </source>
</reference>
<dbReference type="PANTHER" id="PTHR35519:SF2">
    <property type="entry name" value="PH DOMAIN PROTEIN"/>
    <property type="match status" value="1"/>
</dbReference>
<evidence type="ECO:0000313" key="3">
    <source>
        <dbReference type="Proteomes" id="UP000830542"/>
    </source>
</evidence>
<reference evidence="2" key="2">
    <citation type="submission" date="2022-04" db="EMBL/GenBank/DDBJ databases">
        <title>Sequencing and genomic assembly of Halococcus dombrowskii.</title>
        <authorList>
            <person name="Lim S.W."/>
            <person name="MacLea K.S."/>
        </authorList>
    </citation>
    <scope>NUCLEOTIDE SEQUENCE</scope>
    <source>
        <strain evidence="2">H4</strain>
    </source>
</reference>
<dbReference type="GeneID" id="71760972"/>
<dbReference type="Pfam" id="PF13430">
    <property type="entry name" value="DUF4112"/>
    <property type="match status" value="1"/>
</dbReference>
<dbReference type="Proteomes" id="UP000830542">
    <property type="component" value="Chromosome"/>
</dbReference>
<dbReference type="AlphaFoldDB" id="A0AAV3SM44"/>
<evidence type="ECO:0000313" key="2">
    <source>
        <dbReference type="EMBL" id="UOO95868.1"/>
    </source>
</evidence>
<evidence type="ECO:0000313" key="4">
    <source>
        <dbReference type="Proteomes" id="UP001500962"/>
    </source>
</evidence>
<dbReference type="EMBL" id="CP095005">
    <property type="protein sequence ID" value="UOO95868.1"/>
    <property type="molecule type" value="Genomic_DNA"/>
</dbReference>
<sequence length="127" mass="13330">MTDELDENALTGREQAALARTRTMARLLDEAVAIPGIGYRVGLDPLLSIAPVSGDAAGAALSLYIIAEATRLGVPPKTLLKMVANVTLDTLGGSVPVLGTLVDAAWKANKRNVSLLEDHLADREDVV</sequence>
<dbReference type="RefSeq" id="WP_244704144.1">
    <property type="nucleotide sequence ID" value="NZ_BAAADN010000093.1"/>
</dbReference>
<proteinExistence type="predicted"/>
<dbReference type="Proteomes" id="UP001500962">
    <property type="component" value="Unassembled WGS sequence"/>
</dbReference>
<protein>
    <submittedName>
        <fullName evidence="1">DUF4112 domain-containing protein</fullName>
    </submittedName>
</protein>
<accession>A0AAV3SM44</accession>
<dbReference type="EMBL" id="BAAADN010000093">
    <property type="protein sequence ID" value="GAA0478281.1"/>
    <property type="molecule type" value="Genomic_DNA"/>
</dbReference>
<keyword evidence="3" id="KW-1185">Reference proteome</keyword>